<dbReference type="Gene3D" id="3.30.70.100">
    <property type="match status" value="1"/>
</dbReference>
<protein>
    <submittedName>
        <fullName evidence="2">Dabb family protein</fullName>
    </submittedName>
</protein>
<dbReference type="PANTHER" id="PTHR37832">
    <property type="entry name" value="BLL2683 PROTEIN"/>
    <property type="match status" value="1"/>
</dbReference>
<reference evidence="2" key="1">
    <citation type="submission" date="2020-08" db="EMBL/GenBank/DDBJ databases">
        <title>Genome public.</title>
        <authorList>
            <person name="Liu C."/>
            <person name="Sun Q."/>
        </authorList>
    </citation>
    <scope>NUCLEOTIDE SEQUENCE</scope>
    <source>
        <strain evidence="2">BX8</strain>
    </source>
</reference>
<name>A0A923I7C4_9FIRM</name>
<dbReference type="SUPFAM" id="SSF54909">
    <property type="entry name" value="Dimeric alpha+beta barrel"/>
    <property type="match status" value="1"/>
</dbReference>
<sequence length="94" mass="10478">MVKHIVFWKLREDCDKDAAVREIADKLEALVGVVPGLTKAQVRRAYTGDYDAVLYSELDSREAAEAYQTHPAHLEAKKTVHGYAVGRAACDFEV</sequence>
<dbReference type="InterPro" id="IPR011008">
    <property type="entry name" value="Dimeric_a/b-barrel"/>
</dbReference>
<dbReference type="RefSeq" id="WP_186888015.1">
    <property type="nucleotide sequence ID" value="NZ_JACONZ010000003.1"/>
</dbReference>
<dbReference type="InterPro" id="IPR013097">
    <property type="entry name" value="Dabb"/>
</dbReference>
<dbReference type="PROSITE" id="PS51502">
    <property type="entry name" value="S_R_A_B_BARREL"/>
    <property type="match status" value="1"/>
</dbReference>
<dbReference type="Proteomes" id="UP000659630">
    <property type="component" value="Unassembled WGS sequence"/>
</dbReference>
<dbReference type="AlphaFoldDB" id="A0A923I7C4"/>
<organism evidence="2 3">
    <name type="scientific">Anaerofilum hominis</name>
    <dbReference type="NCBI Taxonomy" id="2763016"/>
    <lineage>
        <taxon>Bacteria</taxon>
        <taxon>Bacillati</taxon>
        <taxon>Bacillota</taxon>
        <taxon>Clostridia</taxon>
        <taxon>Eubacteriales</taxon>
        <taxon>Oscillospiraceae</taxon>
        <taxon>Anaerofilum</taxon>
    </lineage>
</organism>
<feature type="domain" description="Stress-response A/B barrel" evidence="1">
    <location>
        <begin position="2"/>
        <end position="92"/>
    </location>
</feature>
<proteinExistence type="predicted"/>
<dbReference type="SMART" id="SM00886">
    <property type="entry name" value="Dabb"/>
    <property type="match status" value="1"/>
</dbReference>
<dbReference type="Pfam" id="PF07876">
    <property type="entry name" value="Dabb"/>
    <property type="match status" value="1"/>
</dbReference>
<gene>
    <name evidence="2" type="ORF">H8S23_09005</name>
</gene>
<dbReference type="EMBL" id="JACONZ010000003">
    <property type="protein sequence ID" value="MBC5581643.1"/>
    <property type="molecule type" value="Genomic_DNA"/>
</dbReference>
<dbReference type="PANTHER" id="PTHR37832:SF1">
    <property type="entry name" value="STRESS-RESPONSE A_B BARREL DOMAIN-CONTAINING PROTEIN"/>
    <property type="match status" value="1"/>
</dbReference>
<evidence type="ECO:0000313" key="3">
    <source>
        <dbReference type="Proteomes" id="UP000659630"/>
    </source>
</evidence>
<keyword evidence="3" id="KW-1185">Reference proteome</keyword>
<evidence type="ECO:0000259" key="1">
    <source>
        <dbReference type="PROSITE" id="PS51502"/>
    </source>
</evidence>
<comment type="caution">
    <text evidence="2">The sequence shown here is derived from an EMBL/GenBank/DDBJ whole genome shotgun (WGS) entry which is preliminary data.</text>
</comment>
<accession>A0A923I7C4</accession>
<evidence type="ECO:0000313" key="2">
    <source>
        <dbReference type="EMBL" id="MBC5581643.1"/>
    </source>
</evidence>